<evidence type="ECO:0000256" key="1">
    <source>
        <dbReference type="ARBA" id="ARBA00008950"/>
    </source>
</evidence>
<dbReference type="KEGG" id="spat:A0O21_00280"/>
<dbReference type="RefSeq" id="WP_067059898.1">
    <property type="nucleotide sequence ID" value="NZ_CP014699.1"/>
</dbReference>
<reference evidence="5" key="2">
    <citation type="submission" date="2016-03" db="EMBL/GenBank/DDBJ databases">
        <title>Streptococcus antelopensis sp. nov., isolated from the feces of the Tibetan antelope (Pantholops hodgsonii) in Hoh Xil National Nature Reserve, Qinghai, China.</title>
        <authorList>
            <person name="Bai X."/>
        </authorList>
    </citation>
    <scope>NUCLEOTIDE SEQUENCE [LARGE SCALE GENOMIC DNA]</scope>
    <source>
        <strain evidence="5">TA 26</strain>
    </source>
</reference>
<feature type="domain" description="Calcineurin-like phosphoesterase" evidence="3">
    <location>
        <begin position="6"/>
        <end position="149"/>
    </location>
</feature>
<dbReference type="PANTHER" id="PTHR11124">
    <property type="entry name" value="VACUOLAR SORTING PROTEIN VPS29"/>
    <property type="match status" value="1"/>
</dbReference>
<dbReference type="EC" id="3.1.4.-" evidence="2"/>
<accession>A0A172Q539</accession>
<reference evidence="4 5" key="1">
    <citation type="journal article" date="2016" name="Int. J. Syst. Evol. Microbiol.">
        <title>Streptococcuspantholopis sp. nov., isolated from faeces of the Tibetan antelope (Pantholops hodgsonii).</title>
        <authorList>
            <person name="Bai X."/>
            <person name="Xiong Y."/>
            <person name="Lu S."/>
            <person name="Jin D."/>
            <person name="Lai X."/>
            <person name="Yang J."/>
            <person name="Niu L."/>
            <person name="Hu S."/>
            <person name="Meng X."/>
            <person name="Pu J."/>
            <person name="Ye C."/>
            <person name="Xu J."/>
        </authorList>
    </citation>
    <scope>NUCLEOTIDE SEQUENCE [LARGE SCALE GENOMIC DNA]</scope>
    <source>
        <strain evidence="4 5">TA 26</strain>
    </source>
</reference>
<dbReference type="GO" id="GO:0016787">
    <property type="term" value="F:hydrolase activity"/>
    <property type="evidence" value="ECO:0007669"/>
    <property type="project" value="UniProtKB-UniRule"/>
</dbReference>
<dbReference type="STRING" id="1811193.A0O21_00280"/>
<dbReference type="EMBL" id="CP014699">
    <property type="protein sequence ID" value="AND78567.1"/>
    <property type="molecule type" value="Genomic_DNA"/>
</dbReference>
<dbReference type="OrthoDB" id="9800565at2"/>
<dbReference type="NCBIfam" id="TIGR00040">
    <property type="entry name" value="yfcE"/>
    <property type="match status" value="1"/>
</dbReference>
<sequence>MASKTFIVMSDSHGDREIVKDIKERYLGKVTAIFHNGDSELPSSDTVWDDIYVVAGNCDYDSGYPNSLLIPFPGVTVAQTHGHLYHINFTWDNLIRFAQEGEADICLYGHLHRPAAWQEQGVLFLNPGSVSQPRGEINERLYAKLDIDDDKVSVSYYTREHQLYPALSKEFIR</sequence>
<evidence type="ECO:0000259" key="3">
    <source>
        <dbReference type="Pfam" id="PF12850"/>
    </source>
</evidence>
<gene>
    <name evidence="4" type="ORF">A0O21_00280</name>
</gene>
<dbReference type="AlphaFoldDB" id="A0A172Q539"/>
<dbReference type="GO" id="GO:0046872">
    <property type="term" value="F:metal ion binding"/>
    <property type="evidence" value="ECO:0007669"/>
    <property type="project" value="UniProtKB-KW"/>
</dbReference>
<evidence type="ECO:0000256" key="2">
    <source>
        <dbReference type="RuleBase" id="RU362039"/>
    </source>
</evidence>
<keyword evidence="2" id="KW-0479">Metal-binding</keyword>
<comment type="cofactor">
    <cofactor evidence="2">
        <name>a divalent metal cation</name>
        <dbReference type="ChEBI" id="CHEBI:60240"/>
    </cofactor>
</comment>
<name>A0A172Q539_9STRE</name>
<proteinExistence type="inferred from homology"/>
<evidence type="ECO:0000313" key="4">
    <source>
        <dbReference type="EMBL" id="AND78567.1"/>
    </source>
</evidence>
<organism evidence="4 5">
    <name type="scientific">Streptococcus pantholopis</name>
    <dbReference type="NCBI Taxonomy" id="1811193"/>
    <lineage>
        <taxon>Bacteria</taxon>
        <taxon>Bacillati</taxon>
        <taxon>Bacillota</taxon>
        <taxon>Bacilli</taxon>
        <taxon>Lactobacillales</taxon>
        <taxon>Streptococcaceae</taxon>
        <taxon>Streptococcus</taxon>
    </lineage>
</organism>
<dbReference type="Pfam" id="PF12850">
    <property type="entry name" value="Metallophos_2"/>
    <property type="match status" value="1"/>
</dbReference>
<dbReference type="InterPro" id="IPR000979">
    <property type="entry name" value="Phosphodiesterase_MJ0936/Vps29"/>
</dbReference>
<dbReference type="Gene3D" id="3.60.21.10">
    <property type="match status" value="1"/>
</dbReference>
<dbReference type="CDD" id="cd00841">
    <property type="entry name" value="MPP_YfcE"/>
    <property type="match status" value="1"/>
</dbReference>
<dbReference type="SUPFAM" id="SSF56300">
    <property type="entry name" value="Metallo-dependent phosphatases"/>
    <property type="match status" value="1"/>
</dbReference>
<dbReference type="InterPro" id="IPR024654">
    <property type="entry name" value="Calcineurin-like_PHP_lpxH"/>
</dbReference>
<dbReference type="Proteomes" id="UP000077317">
    <property type="component" value="Chromosome"/>
</dbReference>
<comment type="similarity">
    <text evidence="1 2">Belongs to the metallophosphoesterase superfamily. YfcE family.</text>
</comment>
<dbReference type="InterPro" id="IPR029052">
    <property type="entry name" value="Metallo-depent_PP-like"/>
</dbReference>
<protein>
    <recommendedName>
        <fullName evidence="2">Phosphoesterase</fullName>
        <ecNumber evidence="2">3.1.4.-</ecNumber>
    </recommendedName>
</protein>
<keyword evidence="5" id="KW-1185">Reference proteome</keyword>
<evidence type="ECO:0000313" key="5">
    <source>
        <dbReference type="Proteomes" id="UP000077317"/>
    </source>
</evidence>
<dbReference type="InterPro" id="IPR041802">
    <property type="entry name" value="MPP_YfcE"/>
</dbReference>